<keyword evidence="13 14" id="KW-0275">Fatty acid biosynthesis</keyword>
<keyword evidence="12 15" id="KW-0472">Membrane</keyword>
<feature type="transmembrane region" description="Helical" evidence="15">
    <location>
        <begin position="25"/>
        <end position="47"/>
    </location>
</feature>
<dbReference type="InterPro" id="IPR009160">
    <property type="entry name" value="Acyl-CoA_deSatase_haem/ster-bd"/>
</dbReference>
<evidence type="ECO:0000256" key="13">
    <source>
        <dbReference type="ARBA" id="ARBA00023160"/>
    </source>
</evidence>
<dbReference type="STRING" id="92696.A0A4R0S3D6"/>
<evidence type="ECO:0000256" key="11">
    <source>
        <dbReference type="ARBA" id="ARBA00023098"/>
    </source>
</evidence>
<name>A0A4R0S3D6_9APHY</name>
<dbReference type="GO" id="GO:0005506">
    <property type="term" value="F:iron ion binding"/>
    <property type="evidence" value="ECO:0007669"/>
    <property type="project" value="TreeGrafter"/>
</dbReference>
<dbReference type="GO" id="GO:0004768">
    <property type="term" value="F:stearoyl-CoA 9-desaturase activity"/>
    <property type="evidence" value="ECO:0007669"/>
    <property type="project" value="UniProtKB-UniRule"/>
</dbReference>
<reference evidence="17 18" key="1">
    <citation type="submission" date="2018-11" db="EMBL/GenBank/DDBJ databases">
        <title>Genome assembly of Steccherinum ochraceum LE-BIN_3174, the white-rot fungus of the Steccherinaceae family (The Residual Polyporoid clade, Polyporales, Basidiomycota).</title>
        <authorList>
            <person name="Fedorova T.V."/>
            <person name="Glazunova O.A."/>
            <person name="Landesman E.O."/>
            <person name="Moiseenko K.V."/>
            <person name="Psurtseva N.V."/>
            <person name="Savinova O.S."/>
            <person name="Shakhova N.V."/>
            <person name="Tyazhelova T.V."/>
            <person name="Vasina D.V."/>
        </authorList>
    </citation>
    <scope>NUCLEOTIDE SEQUENCE [LARGE SCALE GENOMIC DNA]</scope>
    <source>
        <strain evidence="17 18">LE-BIN_3174</strain>
    </source>
</reference>
<keyword evidence="14" id="KW-0249">Electron transport</keyword>
<dbReference type="Gene3D" id="3.10.120.10">
    <property type="entry name" value="Cytochrome b5-like heme/steroid binding domain"/>
    <property type="match status" value="1"/>
</dbReference>
<dbReference type="PRINTS" id="PR00075">
    <property type="entry name" value="FACDDSATRASE"/>
</dbReference>
<dbReference type="InterPro" id="IPR005804">
    <property type="entry name" value="FA_desaturase_dom"/>
</dbReference>
<dbReference type="InterPro" id="IPR036400">
    <property type="entry name" value="Cyt_B5-like_heme/steroid_sf"/>
</dbReference>
<evidence type="ECO:0000256" key="2">
    <source>
        <dbReference type="ARBA" id="ARBA00009295"/>
    </source>
</evidence>
<feature type="transmembrane region" description="Helical" evidence="15">
    <location>
        <begin position="194"/>
        <end position="215"/>
    </location>
</feature>
<dbReference type="Proteomes" id="UP000292702">
    <property type="component" value="Unassembled WGS sequence"/>
</dbReference>
<proteinExistence type="inferred from homology"/>
<comment type="subcellular location">
    <subcellularLocation>
        <location evidence="1">Membrane</location>
        <topology evidence="1">Multi-pass membrane protein</topology>
    </subcellularLocation>
</comment>
<evidence type="ECO:0000256" key="9">
    <source>
        <dbReference type="ARBA" id="ARBA00023002"/>
    </source>
</evidence>
<evidence type="ECO:0000256" key="3">
    <source>
        <dbReference type="ARBA" id="ARBA00022516"/>
    </source>
</evidence>
<keyword evidence="5 15" id="KW-0812">Transmembrane</keyword>
<feature type="domain" description="Cytochrome b5 heme-binding" evidence="16">
    <location>
        <begin position="359"/>
        <end position="452"/>
    </location>
</feature>
<keyword evidence="10 14" id="KW-0408">Iron</keyword>
<dbReference type="EC" id="1.14.19.1" evidence="14"/>
<dbReference type="Pfam" id="PF00487">
    <property type="entry name" value="FA_desaturase"/>
    <property type="match status" value="1"/>
</dbReference>
<evidence type="ECO:0000256" key="1">
    <source>
        <dbReference type="ARBA" id="ARBA00004141"/>
    </source>
</evidence>
<evidence type="ECO:0000256" key="8">
    <source>
        <dbReference type="ARBA" id="ARBA00022989"/>
    </source>
</evidence>
<keyword evidence="6 14" id="KW-0479">Metal-binding</keyword>
<evidence type="ECO:0000256" key="6">
    <source>
        <dbReference type="ARBA" id="ARBA00022723"/>
    </source>
</evidence>
<keyword evidence="18" id="KW-1185">Reference proteome</keyword>
<comment type="caution">
    <text evidence="17">The sequence shown here is derived from an EMBL/GenBank/DDBJ whole genome shotgun (WGS) entry which is preliminary data.</text>
</comment>
<dbReference type="PROSITE" id="PS50255">
    <property type="entry name" value="CYTOCHROME_B5_2"/>
    <property type="match status" value="1"/>
</dbReference>
<dbReference type="InterPro" id="IPR018506">
    <property type="entry name" value="Cyt_B5_heme-BS"/>
</dbReference>
<evidence type="ECO:0000313" key="17">
    <source>
        <dbReference type="EMBL" id="TCD71194.1"/>
    </source>
</evidence>
<dbReference type="CDD" id="cd03505">
    <property type="entry name" value="Delta9-FADS-like"/>
    <property type="match status" value="1"/>
</dbReference>
<evidence type="ECO:0000313" key="18">
    <source>
        <dbReference type="Proteomes" id="UP000292702"/>
    </source>
</evidence>
<comment type="cofactor">
    <cofactor evidence="14">
        <name>Fe(2+)</name>
        <dbReference type="ChEBI" id="CHEBI:29033"/>
    </cofactor>
    <text evidence="14">Expected to bind 2 Fe(2+) ions per subunit.</text>
</comment>
<organism evidence="17 18">
    <name type="scientific">Steccherinum ochraceum</name>
    <dbReference type="NCBI Taxonomy" id="92696"/>
    <lineage>
        <taxon>Eukaryota</taxon>
        <taxon>Fungi</taxon>
        <taxon>Dikarya</taxon>
        <taxon>Basidiomycota</taxon>
        <taxon>Agaricomycotina</taxon>
        <taxon>Agaricomycetes</taxon>
        <taxon>Polyporales</taxon>
        <taxon>Steccherinaceae</taxon>
        <taxon>Steccherinum</taxon>
    </lineage>
</organism>
<dbReference type="EMBL" id="RWJN01000009">
    <property type="protein sequence ID" value="TCD71194.1"/>
    <property type="molecule type" value="Genomic_DNA"/>
</dbReference>
<gene>
    <name evidence="17" type="ORF">EIP91_012144</name>
</gene>
<keyword evidence="4 14" id="KW-0349">Heme</keyword>
<comment type="function">
    <text evidence="14">Stearoyl-CoA desaturase that utilizes O(2) and electrons from reduced cytochrome b5 to introduce the first double bond into saturated fatty acyl-CoA substrates.</text>
</comment>
<dbReference type="InterPro" id="IPR001199">
    <property type="entry name" value="Cyt_B5-like_heme/steroid-bd"/>
</dbReference>
<dbReference type="OrthoDB" id="10260134at2759"/>
<dbReference type="SUPFAM" id="SSF55856">
    <property type="entry name" value="Cytochrome b5-like heme/steroid binding domain"/>
    <property type="match status" value="1"/>
</dbReference>
<dbReference type="GO" id="GO:0005789">
    <property type="term" value="C:endoplasmic reticulum membrane"/>
    <property type="evidence" value="ECO:0007669"/>
    <property type="project" value="TreeGrafter"/>
</dbReference>
<dbReference type="PIRSF" id="PIRSF000345">
    <property type="entry name" value="OLE1"/>
    <property type="match status" value="1"/>
</dbReference>
<dbReference type="GO" id="GO:0006636">
    <property type="term" value="P:unsaturated fatty acid biosynthetic process"/>
    <property type="evidence" value="ECO:0007669"/>
    <property type="project" value="UniProtKB-UniRule"/>
</dbReference>
<keyword evidence="8 15" id="KW-1133">Transmembrane helix</keyword>
<dbReference type="PANTHER" id="PTHR11351">
    <property type="entry name" value="ACYL-COA DESATURASE"/>
    <property type="match status" value="1"/>
</dbReference>
<dbReference type="Pfam" id="PF00173">
    <property type="entry name" value="Cyt-b5"/>
    <property type="match status" value="1"/>
</dbReference>
<dbReference type="PANTHER" id="PTHR11351:SF31">
    <property type="entry name" value="DESATURASE 1, ISOFORM A-RELATED"/>
    <property type="match status" value="1"/>
</dbReference>
<dbReference type="GO" id="GO:0020037">
    <property type="term" value="F:heme binding"/>
    <property type="evidence" value="ECO:0007669"/>
    <property type="project" value="InterPro"/>
</dbReference>
<keyword evidence="3 14" id="KW-0444">Lipid biosynthesis</keyword>
<dbReference type="PROSITE" id="PS00191">
    <property type="entry name" value="CYTOCHROME_B5_1"/>
    <property type="match status" value="1"/>
</dbReference>
<protein>
    <recommendedName>
        <fullName evidence="14">Acyl-CoA desaturase</fullName>
        <ecNumber evidence="14">1.14.19.1</ecNumber>
    </recommendedName>
</protein>
<evidence type="ECO:0000256" key="12">
    <source>
        <dbReference type="ARBA" id="ARBA00023136"/>
    </source>
</evidence>
<evidence type="ECO:0000256" key="7">
    <source>
        <dbReference type="ARBA" id="ARBA00022832"/>
    </source>
</evidence>
<keyword evidence="11 14" id="KW-0443">Lipid metabolism</keyword>
<evidence type="ECO:0000256" key="14">
    <source>
        <dbReference type="PIRNR" id="PIRNR000345"/>
    </source>
</evidence>
<comment type="similarity">
    <text evidence="2 14">Belongs to the fatty acid desaturase type 1 family.</text>
</comment>
<keyword evidence="7 14" id="KW-0276">Fatty acid metabolism</keyword>
<evidence type="ECO:0000256" key="4">
    <source>
        <dbReference type="ARBA" id="ARBA00022617"/>
    </source>
</evidence>
<evidence type="ECO:0000259" key="16">
    <source>
        <dbReference type="PROSITE" id="PS50255"/>
    </source>
</evidence>
<feature type="transmembrane region" description="Helical" evidence="15">
    <location>
        <begin position="53"/>
        <end position="75"/>
    </location>
</feature>
<dbReference type="AlphaFoldDB" id="A0A4R0S3D6"/>
<keyword evidence="9 14" id="KW-0560">Oxidoreductase</keyword>
<sequence length="461" mass="51912">MGSPSPVDAAVTKKSQQPESGQYQVWWANAVFFVSAHVAALVGVYYYPVRVVHRASIILCLLVWQAACFGITIGYHRLYSHRSFRASLGVRVVLAALGASGFQGSIKVGKLSLGTSSLVCSQTPSLRALQWWCLRHRLHHRFTDDPDHDPYCATKGLLWSHMGWIFFKPKYEKMGLIERDDLENDPVVRIQHKYYVVFALFTGFVFPPMMGLLWGDAIGSFVWAGLVARLMIWHCTFLVNSLAHFDGLQPYSDENTSRTNLIYAFLTCGEGNHNFHAFPHDFRSGPSAGDWDPSKWIIMALNHYGLATGLRKARSVDIQEALVHMHQKGHHHHGELHAPARYESSSDDQSSSSEMKVLYDAWTMDEVKTYVEAKKGRCVLVVKGFVVDATGYLGEHPGGAAFLRKYSIRTSSASKEEADLWKEATWAFDGGMNQHSRAAKRQMRELIVARLHSQPIIEEEI</sequence>
<keyword evidence="14" id="KW-0813">Transport</keyword>
<evidence type="ECO:0000256" key="5">
    <source>
        <dbReference type="ARBA" id="ARBA00022692"/>
    </source>
</evidence>
<dbReference type="InterPro" id="IPR015876">
    <property type="entry name" value="Acyl-CoA_DS"/>
</dbReference>
<evidence type="ECO:0000256" key="10">
    <source>
        <dbReference type="ARBA" id="ARBA00023004"/>
    </source>
</evidence>
<comment type="catalytic activity">
    <reaction evidence="14">
        <text>octadecanoyl-CoA + 2 Fe(II)-[cytochrome b5] + O2 + 2 H(+) = (9Z)-octadecenoyl-CoA + 2 Fe(III)-[cytochrome b5] + 2 H2O</text>
        <dbReference type="Rhea" id="RHEA:19721"/>
        <dbReference type="Rhea" id="RHEA-COMP:10438"/>
        <dbReference type="Rhea" id="RHEA-COMP:10439"/>
        <dbReference type="ChEBI" id="CHEBI:15377"/>
        <dbReference type="ChEBI" id="CHEBI:15378"/>
        <dbReference type="ChEBI" id="CHEBI:15379"/>
        <dbReference type="ChEBI" id="CHEBI:29033"/>
        <dbReference type="ChEBI" id="CHEBI:29034"/>
        <dbReference type="ChEBI" id="CHEBI:57387"/>
        <dbReference type="ChEBI" id="CHEBI:57394"/>
        <dbReference type="EC" id="1.14.19.1"/>
    </reaction>
</comment>
<accession>A0A4R0S3D6</accession>
<evidence type="ECO:0000256" key="15">
    <source>
        <dbReference type="SAM" id="Phobius"/>
    </source>
</evidence>